<comment type="caution">
    <text evidence="1">The sequence shown here is derived from an EMBL/GenBank/DDBJ whole genome shotgun (WGS) entry which is preliminary data.</text>
</comment>
<gene>
    <name evidence="1" type="ORF">L2E82_25901</name>
</gene>
<proteinExistence type="predicted"/>
<accession>A0ACB9E5T5</accession>
<sequence>MGDGASPLLFIEQRGRGWLGHIAQWARKKQAQAIWAAAEKELLKSLLRINQDQMEGPAIFLPLFLLFFHKIYAAELDMISDSRFLTDEDTLVSATGVFELGFFRPGSSEYRYLGIWYKKISIRTVVWVANRDHPLAPASSNMLKISDTGILVLFNNISGMVWSSNTQSSQYATAKLLDSGNLVVMDKNLENDLWQSFDYPTDTYIPGMKYGRDFLTGKEWFISSWKSSQDPAPGEFTWSLDTSSYPQNLLKQGEVVKFRWPLTGLWFDRDSLFNGNVSITYNNETVVAFSYNLDSSVVWRFTLNPSGEVQRWVWVEDDKRWQLLFELPKDICDTYNICHAYGSCSVTTFHTCACLDDTRFMPRNHDNWKIAVWSGGCVRRTPLDCRDGKDGFIKYSNLKLPDAQTTWFNRSMTRKECEAKCLKNCACKAYANTDVRFEGTGCLLWFNDLMDIREIPKSDGGQDIFVRMASSELVVEKKVGASIKIILIVLFLGVLVIGFSGTWFWYSRTKRSHGEAMEEGKLLINFSQFQEQAMELPLFSFSTIANATATFSPDNKLGEGGFGPVYKGLLEDGLEIAVKRLSKTSSQGAQEFMNEVICISKLQHRNLVKLHGCCIQGEEKLLIYEYMPNGSLDSYIFDRRRSMLLDWTKRFSIIKGIARGLLYLHQDSRLRIIHRDLKASNILLDLNMNPKISDFGLAKSFGGNETQANTNRVVGTYGYMSPEYALNGNFSTKSDVYSFGVLVLEIVSGKKNWGFINPEYDNNLIGYAWSLYIEGRPMELVDANLAQTCNPSEVMRSIKIGLLCVQQNAGDRPNMSSVILMLGLGGESALPQPKNPAFFSGRELLVADHFFSRTYPAGSINDLTITEVDGR</sequence>
<evidence type="ECO:0000313" key="2">
    <source>
        <dbReference type="Proteomes" id="UP001055811"/>
    </source>
</evidence>
<name>A0ACB9E5T5_CICIN</name>
<organism evidence="1 2">
    <name type="scientific">Cichorium intybus</name>
    <name type="common">Chicory</name>
    <dbReference type="NCBI Taxonomy" id="13427"/>
    <lineage>
        <taxon>Eukaryota</taxon>
        <taxon>Viridiplantae</taxon>
        <taxon>Streptophyta</taxon>
        <taxon>Embryophyta</taxon>
        <taxon>Tracheophyta</taxon>
        <taxon>Spermatophyta</taxon>
        <taxon>Magnoliopsida</taxon>
        <taxon>eudicotyledons</taxon>
        <taxon>Gunneridae</taxon>
        <taxon>Pentapetalae</taxon>
        <taxon>asterids</taxon>
        <taxon>campanulids</taxon>
        <taxon>Asterales</taxon>
        <taxon>Asteraceae</taxon>
        <taxon>Cichorioideae</taxon>
        <taxon>Cichorieae</taxon>
        <taxon>Cichoriinae</taxon>
        <taxon>Cichorium</taxon>
    </lineage>
</organism>
<evidence type="ECO:0000313" key="1">
    <source>
        <dbReference type="EMBL" id="KAI3753837.1"/>
    </source>
</evidence>
<dbReference type="Proteomes" id="UP001055811">
    <property type="component" value="Linkage Group LG04"/>
</dbReference>
<reference evidence="2" key="1">
    <citation type="journal article" date="2022" name="Mol. Ecol. Resour.">
        <title>The genomes of chicory, endive, great burdock and yacon provide insights into Asteraceae palaeo-polyploidization history and plant inulin production.</title>
        <authorList>
            <person name="Fan W."/>
            <person name="Wang S."/>
            <person name="Wang H."/>
            <person name="Wang A."/>
            <person name="Jiang F."/>
            <person name="Liu H."/>
            <person name="Zhao H."/>
            <person name="Xu D."/>
            <person name="Zhang Y."/>
        </authorList>
    </citation>
    <scope>NUCLEOTIDE SEQUENCE [LARGE SCALE GENOMIC DNA]</scope>
    <source>
        <strain evidence="2">cv. Punajuju</strain>
    </source>
</reference>
<reference evidence="1 2" key="2">
    <citation type="journal article" date="2022" name="Mol. Ecol. Resour.">
        <title>The genomes of chicory, endive, great burdock and yacon provide insights into Asteraceae paleo-polyploidization history and plant inulin production.</title>
        <authorList>
            <person name="Fan W."/>
            <person name="Wang S."/>
            <person name="Wang H."/>
            <person name="Wang A."/>
            <person name="Jiang F."/>
            <person name="Liu H."/>
            <person name="Zhao H."/>
            <person name="Xu D."/>
            <person name="Zhang Y."/>
        </authorList>
    </citation>
    <scope>NUCLEOTIDE SEQUENCE [LARGE SCALE GENOMIC DNA]</scope>
    <source>
        <strain evidence="2">cv. Punajuju</strain>
        <tissue evidence="1">Leaves</tissue>
    </source>
</reference>
<keyword evidence="2" id="KW-1185">Reference proteome</keyword>
<protein>
    <submittedName>
        <fullName evidence="1">Uncharacterized protein</fullName>
    </submittedName>
</protein>
<dbReference type="EMBL" id="CM042012">
    <property type="protein sequence ID" value="KAI3753837.1"/>
    <property type="molecule type" value="Genomic_DNA"/>
</dbReference>